<dbReference type="RefSeq" id="WP_135875986.1">
    <property type="nucleotide sequence ID" value="NZ_SRSO01000005.1"/>
</dbReference>
<evidence type="ECO:0000256" key="3">
    <source>
        <dbReference type="ARBA" id="ARBA00022801"/>
    </source>
</evidence>
<gene>
    <name evidence="12" type="ORF">EM932_04625</name>
</gene>
<protein>
    <recommendedName>
        <fullName evidence="11">Endo-1,3-beta-glucanase btgC</fullName>
    </recommendedName>
    <alternativeName>
        <fullName evidence="10">Laminarinase btgC</fullName>
    </alternativeName>
</protein>
<dbReference type="OrthoDB" id="9806824at2"/>
<evidence type="ECO:0000256" key="2">
    <source>
        <dbReference type="ARBA" id="ARBA00022475"/>
    </source>
</evidence>
<evidence type="ECO:0000313" key="12">
    <source>
        <dbReference type="EMBL" id="TGV03704.1"/>
    </source>
</evidence>
<dbReference type="PROSITE" id="PS51257">
    <property type="entry name" value="PROKAR_LIPOPROTEIN"/>
    <property type="match status" value="1"/>
</dbReference>
<proteinExistence type="predicted"/>
<evidence type="ECO:0000256" key="9">
    <source>
        <dbReference type="ARBA" id="ARBA00037649"/>
    </source>
</evidence>
<keyword evidence="6" id="KW-0119">Carbohydrate metabolism</keyword>
<sequence length="429" mass="48506">MKTNLKRLLLLTILIATTGCANKSKKAIEKVTEEKHITAADILGNPEYLAISYGGYRQISRDIQPTIPQLKEDMKILAAMGIKILRTYNVQLQQAPNILKAIRELKSDDPTFEMYVMLGAWIDCQNAWTDKAPNHDVESENNVAEIERAVALAKAYPDIVKIIAVGNEAMVNWATSYFVRPNVILKWVTHLQELKKLGELPEALWVTSSDDFSSWGGGDTSYHTEDLEKLIQAVDYISMHTYPMHNTHYNPKFWLAPESESGLSDHEKIESAMHRALNFSKAQYDSVSNYVKSLGVNKPIHIGETGWATVSNGHYSKNGSRATDEYKSGRYHELMRDWTNKSNISCFYFEAFDEQWKDAAHKLGSENHFGLINLKGQAKYALWDMVDKGIFDGLTRDGNPITKTYNGNKEALMQEVLVPPTHAEFSVTH</sequence>
<keyword evidence="4" id="KW-0472">Membrane</keyword>
<dbReference type="GO" id="GO:0005886">
    <property type="term" value="C:plasma membrane"/>
    <property type="evidence" value="ECO:0007669"/>
    <property type="project" value="UniProtKB-SubCell"/>
</dbReference>
<evidence type="ECO:0000256" key="5">
    <source>
        <dbReference type="ARBA" id="ARBA00023180"/>
    </source>
</evidence>
<organism evidence="12 13">
    <name type="scientific">Flavivirga rizhaonensis</name>
    <dbReference type="NCBI Taxonomy" id="2559571"/>
    <lineage>
        <taxon>Bacteria</taxon>
        <taxon>Pseudomonadati</taxon>
        <taxon>Bacteroidota</taxon>
        <taxon>Flavobacteriia</taxon>
        <taxon>Flavobacteriales</taxon>
        <taxon>Flavobacteriaceae</taxon>
        <taxon>Flavivirga</taxon>
    </lineage>
</organism>
<dbReference type="Proteomes" id="UP000307602">
    <property type="component" value="Unassembled WGS sequence"/>
</dbReference>
<keyword evidence="2" id="KW-1003">Cell membrane</keyword>
<evidence type="ECO:0000256" key="7">
    <source>
        <dbReference type="ARBA" id="ARBA00023316"/>
    </source>
</evidence>
<dbReference type="AlphaFoldDB" id="A0A4V3P524"/>
<dbReference type="InterPro" id="IPR017853">
    <property type="entry name" value="GH"/>
</dbReference>
<evidence type="ECO:0000313" key="13">
    <source>
        <dbReference type="Proteomes" id="UP000307602"/>
    </source>
</evidence>
<reference evidence="12 13" key="1">
    <citation type="submission" date="2019-04" db="EMBL/GenBank/DDBJ databases">
        <authorList>
            <person name="Liu A."/>
        </authorList>
    </citation>
    <scope>NUCLEOTIDE SEQUENCE [LARGE SCALE GENOMIC DNA]</scope>
    <source>
        <strain evidence="12 13">RZ03</strain>
    </source>
</reference>
<comment type="caution">
    <text evidence="12">The sequence shown here is derived from an EMBL/GenBank/DDBJ whole genome shotgun (WGS) entry which is preliminary data.</text>
</comment>
<comment type="subcellular location">
    <subcellularLocation>
        <location evidence="1">Cell membrane</location>
    </subcellularLocation>
</comment>
<dbReference type="Gene3D" id="3.20.20.80">
    <property type="entry name" value="Glycosidases"/>
    <property type="match status" value="1"/>
</dbReference>
<dbReference type="InterPro" id="IPR050732">
    <property type="entry name" value="Beta-glucan_modifiers"/>
</dbReference>
<dbReference type="SUPFAM" id="SSF51445">
    <property type="entry name" value="(Trans)glycosidases"/>
    <property type="match status" value="1"/>
</dbReference>
<comment type="function">
    <text evidence="9">Glucanases play a role in cell expansion during growth, in cell-cell fusion during mating, and in spore release during sporulation. This enzyme may be involved in beta-glucan degradation. Active on laminarin and lichenan.</text>
</comment>
<name>A0A4V3P524_9FLAO</name>
<dbReference type="GO" id="GO:0071555">
    <property type="term" value="P:cell wall organization"/>
    <property type="evidence" value="ECO:0007669"/>
    <property type="project" value="UniProtKB-KW"/>
</dbReference>
<keyword evidence="7" id="KW-0961">Cell wall biogenesis/degradation</keyword>
<keyword evidence="5" id="KW-0325">Glycoprotein</keyword>
<accession>A0A4V3P524</accession>
<keyword evidence="8" id="KW-0624">Polysaccharide degradation</keyword>
<dbReference type="GO" id="GO:0016787">
    <property type="term" value="F:hydrolase activity"/>
    <property type="evidence" value="ECO:0007669"/>
    <property type="project" value="UniProtKB-KW"/>
</dbReference>
<dbReference type="EMBL" id="SRSO01000005">
    <property type="protein sequence ID" value="TGV03704.1"/>
    <property type="molecule type" value="Genomic_DNA"/>
</dbReference>
<evidence type="ECO:0000256" key="11">
    <source>
        <dbReference type="ARBA" id="ARBA00043078"/>
    </source>
</evidence>
<evidence type="ECO:0000256" key="8">
    <source>
        <dbReference type="ARBA" id="ARBA00023326"/>
    </source>
</evidence>
<dbReference type="PANTHER" id="PTHR16631">
    <property type="entry name" value="GLUCAN 1,3-BETA-GLUCOSIDASE"/>
    <property type="match status" value="1"/>
</dbReference>
<keyword evidence="13" id="KW-1185">Reference proteome</keyword>
<evidence type="ECO:0000256" key="1">
    <source>
        <dbReference type="ARBA" id="ARBA00004236"/>
    </source>
</evidence>
<evidence type="ECO:0000256" key="4">
    <source>
        <dbReference type="ARBA" id="ARBA00023136"/>
    </source>
</evidence>
<dbReference type="GO" id="GO:0000272">
    <property type="term" value="P:polysaccharide catabolic process"/>
    <property type="evidence" value="ECO:0007669"/>
    <property type="project" value="UniProtKB-KW"/>
</dbReference>
<evidence type="ECO:0000256" key="10">
    <source>
        <dbReference type="ARBA" id="ARBA00042373"/>
    </source>
</evidence>
<dbReference type="PANTHER" id="PTHR16631:SF17">
    <property type="entry name" value="GLUCAN ENDO-1,3-BETA-GLUCOSIDASE BTGC"/>
    <property type="match status" value="1"/>
</dbReference>
<keyword evidence="3 12" id="KW-0378">Hydrolase</keyword>
<evidence type="ECO:0000256" key="6">
    <source>
        <dbReference type="ARBA" id="ARBA00023277"/>
    </source>
</evidence>